<dbReference type="EMBL" id="CP120942">
    <property type="protein sequence ID" value="WFF99345.1"/>
    <property type="molecule type" value="Genomic_DNA"/>
</dbReference>
<dbReference type="SUPFAM" id="SSF55729">
    <property type="entry name" value="Acyl-CoA N-acyltransferases (Nat)"/>
    <property type="match status" value="1"/>
</dbReference>
<dbReference type="InterPro" id="IPR016181">
    <property type="entry name" value="Acyl_CoA_acyltransferase"/>
</dbReference>
<dbReference type="Gene3D" id="3.40.50.11190">
    <property type="match status" value="1"/>
</dbReference>
<dbReference type="AlphaFoldDB" id="A0AAJ5ZCY6"/>
<dbReference type="Pfam" id="PF00583">
    <property type="entry name" value="Acetyltransf_1"/>
    <property type="match status" value="1"/>
</dbReference>
<dbReference type="GO" id="GO:0016787">
    <property type="term" value="F:hydrolase activity"/>
    <property type="evidence" value="ECO:0007669"/>
    <property type="project" value="UniProtKB-KW"/>
</dbReference>
<sequence>MMTLWIFTEGDQQRGLGHISRCHSYATAWEKLGGKVQWVIDGDSIAHQFINGNNVVWKQWQFEKITISLNMDIAIIDSYTASATQLKILSSLFKITAYIDDTFRVKYPKGLVIHPTPNVTKIINNPSRWLIGTSWQPIRPDFIDISKKNKTLKKTINNILIMMGGTDILGITNRIVNITKDMYPSATIHIITNMQTACSLNCIYYSNLSAKQVSELMYQSDISICAAGQTIFELIASLLPSIIIKTAENQSSQLESISSHNLFEIIDNWDNDNLIEKIRTSMSVLNDIQIRRTHVLNMGQYPIPDGAQRLSHLLFYYSKISATITYRELTLVPFTQLNKSEKITVLSIRNRYKVRKEMHDTKRISISSHIKYIKSQEQDPCNVNYAVFYENKIMGSTSLHRIDWIKKEAWLDIYRHPGDKWLGFGNKILQAIEYIAFDIANLEKLNLCVKVTNDIAFKLYKKSNFLERSSNEEFLEMELTKNRR</sequence>
<evidence type="ECO:0000259" key="1">
    <source>
        <dbReference type="PROSITE" id="PS51186"/>
    </source>
</evidence>
<reference evidence="2" key="1">
    <citation type="submission" date="2023-03" db="EMBL/GenBank/DDBJ databases">
        <title>Aeromonas caviae strain AC1520.</title>
        <authorList>
            <person name="Xie T."/>
            <person name="Zhang Q."/>
            <person name="Deng J."/>
            <person name="Li X."/>
        </authorList>
    </citation>
    <scope>NUCLEOTIDE SEQUENCE</scope>
    <source>
        <strain evidence="2">AC1520</strain>
    </source>
</reference>
<accession>A0AAJ5ZCY6</accession>
<protein>
    <submittedName>
        <fullName evidence="2">Bifunctional UDP-2,4-diacetamido-2,4,6-trideoxy-beta-L-altropyranose hydrolase/GNAT family N-acetyltransferase</fullName>
        <ecNumber evidence="2">2.3.1.-</ecNumber>
        <ecNumber evidence="2">3.6.1.57</ecNumber>
    </submittedName>
</protein>
<keyword evidence="2" id="KW-0378">Hydrolase</keyword>
<dbReference type="InterPro" id="IPR000182">
    <property type="entry name" value="GNAT_dom"/>
</dbReference>
<dbReference type="PROSITE" id="PS51186">
    <property type="entry name" value="GNAT"/>
    <property type="match status" value="1"/>
</dbReference>
<gene>
    <name evidence="2" type="ORF">P5S46_07150</name>
</gene>
<feature type="domain" description="N-acetyltransferase" evidence="1">
    <location>
        <begin position="324"/>
        <end position="482"/>
    </location>
</feature>
<organism evidence="2 3">
    <name type="scientific">Aeromonas caviae</name>
    <name type="common">Aeromonas punctata</name>
    <dbReference type="NCBI Taxonomy" id="648"/>
    <lineage>
        <taxon>Bacteria</taxon>
        <taxon>Pseudomonadati</taxon>
        <taxon>Pseudomonadota</taxon>
        <taxon>Gammaproteobacteria</taxon>
        <taxon>Aeromonadales</taxon>
        <taxon>Aeromonadaceae</taxon>
        <taxon>Aeromonas</taxon>
    </lineage>
</organism>
<name>A0AAJ5ZCY6_AERCA</name>
<keyword evidence="2" id="KW-0012">Acyltransferase</keyword>
<dbReference type="GO" id="GO:0016747">
    <property type="term" value="F:acyltransferase activity, transferring groups other than amino-acyl groups"/>
    <property type="evidence" value="ECO:0007669"/>
    <property type="project" value="InterPro"/>
</dbReference>
<evidence type="ECO:0000313" key="3">
    <source>
        <dbReference type="Proteomes" id="UP001218423"/>
    </source>
</evidence>
<dbReference type="EC" id="2.3.1.-" evidence="2"/>
<dbReference type="Gene3D" id="3.40.50.2000">
    <property type="entry name" value="Glycogen Phosphorylase B"/>
    <property type="match status" value="1"/>
</dbReference>
<dbReference type="Gene3D" id="3.40.630.30">
    <property type="match status" value="1"/>
</dbReference>
<evidence type="ECO:0000313" key="2">
    <source>
        <dbReference type="EMBL" id="WFF99345.1"/>
    </source>
</evidence>
<proteinExistence type="predicted"/>
<dbReference type="RefSeq" id="WP_277856823.1">
    <property type="nucleotide sequence ID" value="NZ_CP120942.1"/>
</dbReference>
<keyword evidence="2" id="KW-0808">Transferase</keyword>
<dbReference type="Proteomes" id="UP001218423">
    <property type="component" value="Chromosome"/>
</dbReference>
<dbReference type="EC" id="3.6.1.57" evidence="2"/>